<organism evidence="3 4">
    <name type="scientific">Stylonychia lemnae</name>
    <name type="common">Ciliate</name>
    <dbReference type="NCBI Taxonomy" id="5949"/>
    <lineage>
        <taxon>Eukaryota</taxon>
        <taxon>Sar</taxon>
        <taxon>Alveolata</taxon>
        <taxon>Ciliophora</taxon>
        <taxon>Intramacronucleata</taxon>
        <taxon>Spirotrichea</taxon>
        <taxon>Stichotrichia</taxon>
        <taxon>Sporadotrichida</taxon>
        <taxon>Oxytrichidae</taxon>
        <taxon>Stylonychinae</taxon>
        <taxon>Stylonychia</taxon>
    </lineage>
</organism>
<reference evidence="3 4" key="1">
    <citation type="submission" date="2014-06" db="EMBL/GenBank/DDBJ databases">
        <authorList>
            <person name="Swart Estienne"/>
        </authorList>
    </citation>
    <scope>NUCLEOTIDE SEQUENCE [LARGE SCALE GENOMIC DNA]</scope>
    <source>
        <strain evidence="3 4">130c</strain>
    </source>
</reference>
<protein>
    <submittedName>
        <fullName evidence="3">Uncharacterized protein</fullName>
    </submittedName>
</protein>
<feature type="compositionally biased region" description="Low complexity" evidence="2">
    <location>
        <begin position="271"/>
        <end position="308"/>
    </location>
</feature>
<feature type="compositionally biased region" description="Polar residues" evidence="2">
    <location>
        <begin position="1215"/>
        <end position="1235"/>
    </location>
</feature>
<feature type="region of interest" description="Disordered" evidence="2">
    <location>
        <begin position="461"/>
        <end position="496"/>
    </location>
</feature>
<dbReference type="EMBL" id="CCKQ01010959">
    <property type="protein sequence ID" value="CDW82483.1"/>
    <property type="molecule type" value="Genomic_DNA"/>
</dbReference>
<accession>A0A078ANF1</accession>
<feature type="compositionally biased region" description="Polar residues" evidence="2">
    <location>
        <begin position="475"/>
        <end position="485"/>
    </location>
</feature>
<name>A0A078ANF1_STYLE</name>
<evidence type="ECO:0000256" key="1">
    <source>
        <dbReference type="SAM" id="Coils"/>
    </source>
</evidence>
<feature type="region of interest" description="Disordered" evidence="2">
    <location>
        <begin position="1171"/>
        <end position="1194"/>
    </location>
</feature>
<evidence type="ECO:0000313" key="4">
    <source>
        <dbReference type="Proteomes" id="UP000039865"/>
    </source>
</evidence>
<sequence length="1311" mass="152016">MLNKLDFESALQQDKGLFGANNQLNIHIPQASNKPNLFGPNPNLASGGFVQNNDFQNQSQEVSGKSKRDLLWEQKRKQKLDIVNPGMNKDNGGGAAGLLDQMNPASRQKFIMPQANKTPTIDLAPQNFQRDPQPQQDFNFPNQQNNQFQPQNLPPPMAQINYPHQQIVKQESNDGWMQAQQVRQNIQIALQQQDPFFNPQPIIERQTPNQFQMQNNGAFNQPQSINQNEAFKNNSFQQQNSNPYGQQQIQFEQKFNAPAPIQNFQPISTPSYQQQPQNIQFQQPQQQQQQPQSNQNDSQRQQQVMLQMQEEKAQKQKEYLMQIQNEIKEKEEKKKREKEDRIRREREELQKNMNYNPFGKGGAGAPVRDNLGNVQAQRKPVQDNGQNQQRQQMQQSPYQNQMMIDPYQGMMNPQQQFQQNMIMPQINQQVPQYMQADINPMVIPQILPAQNIQMPMNNFQIPPPIGQPQPFNQIDIQSSPYQQFGNPKMRAPDPSLQFQNDAFKDLNKNQAQPTQDQANSLGIGAYNEFDKERQKDQKKQLNDVLRQQMEEQKRRKEEEQRKKKEEEAREEERIRKERQKMEDEFKQEENKKKAKFSEIQQENAKLVENKGQPKKRVQIAEDNFQNFVVDKPGKKVDIFGQNQSVINPLMNDSLDHQTQNKGNRQQSFQLEQPSPGMNQTRIISEISNELKTNFREEIGKLREEMNSQQRAFREQLERLKVETNHSNHQKQDALSEIEKVKAELKAQREAERLQEQKLFTALDKHNPHKPPAPLDLLNNYDKPGGINLLAKPQIIRNDVNSLNQGQGFPGSQQMLPEYNNGFQLDSSYYNHQRKVGGSRQESRDSQRKKEINNYEKMFFNNVPNKSQSQSRDQQQRPQYNLKEEKLVQFNQDLFNPDLKTYNPYDQQQYQPKIMKRGDSMINNVKQIDLGESLDGQSSLLPIGAINGNQKMNQIPEQKQVQQMPQQKNPYSNPFEKENKQNNGYSYFEQLRDLGAGNVRLDTQSNEDTMDFIERIVNGGEKKPKKDEGGLADKLDIGINFNLPQIPPYEGIQTQILKNDYNKVPQFNQNNSNKQQIKQQSFPTQYNETPDIFSQGLGVIARNNPDVGKSLGLEGTMNTMGTLNSINLENLNKRNEDRMAKLGQVFTDLDLTQNTQVNFGDVKNYELPSKYQNNFENYNSGNQQRQYQQEPKQEKGGEELKNFDNLLFDLLKSDPKPSNQDMNRISSSQGRIPHINSKNSQQNLQMMRQTKDQFMAPKLGLINEDGGEEFEGTFKAYKGGNNENLSNGNAFKMPSDIRRYDSFLDTTNLELH</sequence>
<dbReference type="OrthoDB" id="10044099at2759"/>
<keyword evidence="1" id="KW-0175">Coiled coil</keyword>
<feature type="region of interest" description="Disordered" evidence="2">
    <location>
        <begin position="550"/>
        <end position="575"/>
    </location>
</feature>
<feature type="region of interest" description="Disordered" evidence="2">
    <location>
        <begin position="378"/>
        <end position="397"/>
    </location>
</feature>
<proteinExistence type="predicted"/>
<evidence type="ECO:0000313" key="3">
    <source>
        <dbReference type="EMBL" id="CDW82483.1"/>
    </source>
</evidence>
<feature type="compositionally biased region" description="Polar residues" evidence="2">
    <location>
        <begin position="1171"/>
        <end position="1181"/>
    </location>
</feature>
<feature type="compositionally biased region" description="Polar residues" evidence="2">
    <location>
        <begin position="656"/>
        <end position="676"/>
    </location>
</feature>
<feature type="region of interest" description="Disordered" evidence="2">
    <location>
        <begin position="261"/>
        <end position="310"/>
    </location>
</feature>
<feature type="coiled-coil region" evidence="1">
    <location>
        <begin position="691"/>
        <end position="757"/>
    </location>
</feature>
<feature type="region of interest" description="Disordered" evidence="2">
    <location>
        <begin position="800"/>
        <end position="824"/>
    </location>
</feature>
<feature type="compositionally biased region" description="Low complexity" evidence="2">
    <location>
        <begin position="382"/>
        <end position="397"/>
    </location>
</feature>
<evidence type="ECO:0000256" key="2">
    <source>
        <dbReference type="SAM" id="MobiDB-lite"/>
    </source>
</evidence>
<dbReference type="Proteomes" id="UP000039865">
    <property type="component" value="Unassembled WGS sequence"/>
</dbReference>
<gene>
    <name evidence="3" type="primary">Contig783.g856</name>
    <name evidence="3" type="ORF">STYLEM_11516</name>
</gene>
<feature type="region of interest" description="Disordered" evidence="2">
    <location>
        <begin position="652"/>
        <end position="676"/>
    </location>
</feature>
<feature type="region of interest" description="Disordered" evidence="2">
    <location>
        <begin position="1213"/>
        <end position="1235"/>
    </location>
</feature>
<dbReference type="InParanoid" id="A0A078ANF1"/>
<feature type="region of interest" description="Disordered" evidence="2">
    <location>
        <begin position="347"/>
        <end position="370"/>
    </location>
</feature>
<keyword evidence="4" id="KW-1185">Reference proteome</keyword>